<reference evidence="2" key="1">
    <citation type="journal article" date="2019" name="Sci. Rep.">
        <title>Draft genome of Tanacetum cinerariifolium, the natural source of mosquito coil.</title>
        <authorList>
            <person name="Yamashiro T."/>
            <person name="Shiraishi A."/>
            <person name="Satake H."/>
            <person name="Nakayama K."/>
        </authorList>
    </citation>
    <scope>NUCLEOTIDE SEQUENCE</scope>
</reference>
<evidence type="ECO:0000259" key="1">
    <source>
        <dbReference type="Pfam" id="PF07727"/>
    </source>
</evidence>
<comment type="caution">
    <text evidence="2">The sequence shown here is derived from an EMBL/GenBank/DDBJ whole genome shotgun (WGS) entry which is preliminary data.</text>
</comment>
<dbReference type="Pfam" id="PF07727">
    <property type="entry name" value="RVT_2"/>
    <property type="match status" value="1"/>
</dbReference>
<dbReference type="AlphaFoldDB" id="A0A699I0X8"/>
<organism evidence="2">
    <name type="scientific">Tanacetum cinerariifolium</name>
    <name type="common">Dalmatian daisy</name>
    <name type="synonym">Chrysanthemum cinerariifolium</name>
    <dbReference type="NCBI Taxonomy" id="118510"/>
    <lineage>
        <taxon>Eukaryota</taxon>
        <taxon>Viridiplantae</taxon>
        <taxon>Streptophyta</taxon>
        <taxon>Embryophyta</taxon>
        <taxon>Tracheophyta</taxon>
        <taxon>Spermatophyta</taxon>
        <taxon>Magnoliopsida</taxon>
        <taxon>eudicotyledons</taxon>
        <taxon>Gunneridae</taxon>
        <taxon>Pentapetalae</taxon>
        <taxon>asterids</taxon>
        <taxon>campanulids</taxon>
        <taxon>Asterales</taxon>
        <taxon>Asteraceae</taxon>
        <taxon>Asteroideae</taxon>
        <taxon>Anthemideae</taxon>
        <taxon>Anthemidinae</taxon>
        <taxon>Tanacetum</taxon>
    </lineage>
</organism>
<dbReference type="InterPro" id="IPR013103">
    <property type="entry name" value="RVT_2"/>
</dbReference>
<sequence length="192" mass="21836">MVTVTYIISLVVHYNWLLFQLDVNNAFLYGDLHEDVYMDLPPGYYDKSETKVCKLVKSLLLACKPATTPMQQSAFKFIIGIVLGCIFFQMQTRLSVWLQKGTCEVIWLTRLIKDLDVEGLLPVRLYCDSTSAIQIVANPVFHDKTKHFEIDVHLVKEKVASGVMSIVKVNSAKQVVDIFTKSLSIAQHKMFC</sequence>
<dbReference type="PANTHER" id="PTHR11439:SF508">
    <property type="entry name" value="RNA-DIRECTED DNA POLYMERASE"/>
    <property type="match status" value="1"/>
</dbReference>
<protein>
    <submittedName>
        <fullName evidence="2">Ribonuclease H-like domain-containing protein</fullName>
    </submittedName>
</protein>
<dbReference type="CDD" id="cd09272">
    <property type="entry name" value="RNase_HI_RT_Ty1"/>
    <property type="match status" value="1"/>
</dbReference>
<feature type="domain" description="Reverse transcriptase Ty1/copia-type" evidence="1">
    <location>
        <begin position="4"/>
        <end position="60"/>
    </location>
</feature>
<name>A0A699I0X8_TANCI</name>
<accession>A0A699I0X8</accession>
<dbReference type="EMBL" id="BKCJ010225261">
    <property type="protein sequence ID" value="GEY94730.1"/>
    <property type="molecule type" value="Genomic_DNA"/>
</dbReference>
<dbReference type="PANTHER" id="PTHR11439">
    <property type="entry name" value="GAG-POL-RELATED RETROTRANSPOSON"/>
    <property type="match status" value="1"/>
</dbReference>
<proteinExistence type="predicted"/>
<gene>
    <name evidence="2" type="ORF">Tci_466704</name>
</gene>
<evidence type="ECO:0000313" key="2">
    <source>
        <dbReference type="EMBL" id="GEY94730.1"/>
    </source>
</evidence>